<gene>
    <name evidence="1" type="ORF">LHEH8_12730</name>
</gene>
<accession>A0A8H9F986</accession>
<comment type="caution">
    <text evidence="1">The sequence shown here is derived from an EMBL/GenBank/DDBJ whole genome shotgun (WGS) entry which is preliminary data.</text>
</comment>
<evidence type="ECO:0000313" key="1">
    <source>
        <dbReference type="EMBL" id="GFO99517.1"/>
    </source>
</evidence>
<evidence type="ECO:0000313" key="2">
    <source>
        <dbReference type="Proteomes" id="UP000618094"/>
    </source>
</evidence>
<name>A0A8H9F986_LACHE</name>
<sequence length="60" mass="7094">MEKFGGDWNKTTQSCTSSQEQFKDLKYQIEIDLPGFSAIILKPKKVHIKRHMRHKYKKGN</sequence>
<dbReference type="EMBL" id="BLYO01000283">
    <property type="protein sequence ID" value="GFO99517.1"/>
    <property type="molecule type" value="Genomic_DNA"/>
</dbReference>
<organism evidence="1 2">
    <name type="scientific">Lactobacillus helveticus</name>
    <name type="common">Lactobacillus suntoryeus</name>
    <dbReference type="NCBI Taxonomy" id="1587"/>
    <lineage>
        <taxon>Bacteria</taxon>
        <taxon>Bacillati</taxon>
        <taxon>Bacillota</taxon>
        <taxon>Bacilli</taxon>
        <taxon>Lactobacillales</taxon>
        <taxon>Lactobacillaceae</taxon>
        <taxon>Lactobacillus</taxon>
    </lineage>
</organism>
<reference evidence="1" key="1">
    <citation type="submission" date="2020-07" db="EMBL/GenBank/DDBJ databases">
        <title>Draft genome sequence of Lactobacillus helveticus strain H-8.</title>
        <authorList>
            <person name="Endo A."/>
            <person name="Maeno S."/>
            <person name="Kido Y."/>
        </authorList>
    </citation>
    <scope>NUCLEOTIDE SEQUENCE</scope>
    <source>
        <strain evidence="1">H-8</strain>
    </source>
</reference>
<dbReference type="AlphaFoldDB" id="A0A8H9F986"/>
<proteinExistence type="predicted"/>
<protein>
    <submittedName>
        <fullName evidence="1">Uncharacterized protein</fullName>
    </submittedName>
</protein>
<dbReference type="Proteomes" id="UP000618094">
    <property type="component" value="Unassembled WGS sequence"/>
</dbReference>